<keyword evidence="9" id="KW-1133">Transmembrane helix</keyword>
<comment type="caution">
    <text evidence="12">The sequence shown here is derived from an EMBL/GenBank/DDBJ whole genome shotgun (WGS) entry which is preliminary data.</text>
</comment>
<feature type="transmembrane region" description="Helical" evidence="9">
    <location>
        <begin position="374"/>
        <end position="391"/>
    </location>
</feature>
<keyword evidence="6" id="KW-0560">Oxidoreductase</keyword>
<dbReference type="GO" id="GO:0050136">
    <property type="term" value="F:NADH dehydrogenase (quinone) (non-electrogenic) activity"/>
    <property type="evidence" value="ECO:0007669"/>
    <property type="project" value="UniProtKB-EC"/>
</dbReference>
<evidence type="ECO:0000256" key="7">
    <source>
        <dbReference type="ARBA" id="ARBA00023027"/>
    </source>
</evidence>
<dbReference type="PRINTS" id="PR00368">
    <property type="entry name" value="FADPNR"/>
</dbReference>
<dbReference type="InterPro" id="IPR045024">
    <property type="entry name" value="NDH-2"/>
</dbReference>
<gene>
    <name evidence="12" type="ORF">AC812_01740</name>
</gene>
<dbReference type="STRING" id="360411.AC812_01740"/>
<keyword evidence="3" id="KW-0285">Flavoprotein</keyword>
<comment type="similarity">
    <text evidence="1">Belongs to the NADH dehydrogenase family.</text>
</comment>
<evidence type="ECO:0000256" key="6">
    <source>
        <dbReference type="ARBA" id="ARBA00023002"/>
    </source>
</evidence>
<protein>
    <recommendedName>
        <fullName evidence="2">NADH:ubiquinone reductase (non-electrogenic)</fullName>
        <ecNumber evidence="2">1.6.5.9</ecNumber>
    </recommendedName>
</protein>
<sequence>MKTFPSSFPHVVVVGAGFGGLRAARRLAGLPVRVTVIDRNNYHLFQPLLYQVASAGLSAGDIAFPVRSALRRQRNAGFLLAEVQQVDLTNRRLLTSAGEVEYDFLILAVGGQTHFFGQESLARHAFGLKTLADADGIRNHVLSLFERASHESDPQRRAAMLTFVVAGGGPSGVETAGALAELIRLGLSRDFPNLDVSGSRVVLLEAADHLLPAMPPDLQAAAEKVLRAKGVEVRLGARVDAYDGQVIELANGEKLPARTLIWAAGIRAVELVQNLPVEHGTGGRVRVLPTLQLPGFPEVFVIGDAALLEDERGKPLPMVAPVAMQQADTAVENLGRLLRGQPLQPFHYRDPGMLATIGRNQAVAQIGRLHLRGFIAWLMWVVVHVFQLIGIRNRLVVMINWVWDYFLYERALRLIQSPPSTSRLSGQEAPQAR</sequence>
<keyword evidence="9" id="KW-0812">Transmembrane</keyword>
<dbReference type="PATRIC" id="fig|360411.5.peg.536"/>
<dbReference type="Proteomes" id="UP000050514">
    <property type="component" value="Unassembled WGS sequence"/>
</dbReference>
<proteinExistence type="inferred from homology"/>
<dbReference type="SUPFAM" id="SSF51905">
    <property type="entry name" value="FAD/NAD(P)-binding domain"/>
    <property type="match status" value="1"/>
</dbReference>
<dbReference type="RefSeq" id="WP_061913127.1">
    <property type="nucleotide sequence ID" value="NZ_DF967971.1"/>
</dbReference>
<keyword evidence="4" id="KW-0274">FAD</keyword>
<dbReference type="Pfam" id="PF07992">
    <property type="entry name" value="Pyr_redox_2"/>
    <property type="match status" value="1"/>
</dbReference>
<dbReference type="InterPro" id="IPR054585">
    <property type="entry name" value="NDH2-like_C"/>
</dbReference>
<dbReference type="InterPro" id="IPR036188">
    <property type="entry name" value="FAD/NAD-bd_sf"/>
</dbReference>
<dbReference type="EMBL" id="LGHJ01000006">
    <property type="protein sequence ID" value="KPL78166.1"/>
    <property type="molecule type" value="Genomic_DNA"/>
</dbReference>
<evidence type="ECO:0000313" key="12">
    <source>
        <dbReference type="EMBL" id="KPL78166.1"/>
    </source>
</evidence>
<dbReference type="AlphaFoldDB" id="A0A0P6XD28"/>
<dbReference type="PRINTS" id="PR00411">
    <property type="entry name" value="PNDRDTASEI"/>
</dbReference>
<evidence type="ECO:0000259" key="11">
    <source>
        <dbReference type="Pfam" id="PF22366"/>
    </source>
</evidence>
<dbReference type="PANTHER" id="PTHR43706">
    <property type="entry name" value="NADH DEHYDROGENASE"/>
    <property type="match status" value="1"/>
</dbReference>
<name>A0A0P6XD28_9CHLR</name>
<dbReference type="PANTHER" id="PTHR43706:SF47">
    <property type="entry name" value="EXTERNAL NADH-UBIQUINONE OXIDOREDUCTASE 1, MITOCHONDRIAL-RELATED"/>
    <property type="match status" value="1"/>
</dbReference>
<feature type="domain" description="FAD/NAD(P)-binding" evidence="10">
    <location>
        <begin position="10"/>
        <end position="327"/>
    </location>
</feature>
<keyword evidence="7" id="KW-0520">NAD</keyword>
<evidence type="ECO:0000256" key="1">
    <source>
        <dbReference type="ARBA" id="ARBA00005272"/>
    </source>
</evidence>
<reference evidence="12 13" key="1">
    <citation type="submission" date="2015-07" db="EMBL/GenBank/DDBJ databases">
        <title>Draft genome of Bellilinea caldifistulae DSM 17877.</title>
        <authorList>
            <person name="Hemp J."/>
            <person name="Ward L.M."/>
            <person name="Pace L.A."/>
            <person name="Fischer W.W."/>
        </authorList>
    </citation>
    <scope>NUCLEOTIDE SEQUENCE [LARGE SCALE GENOMIC DNA]</scope>
    <source>
        <strain evidence="12 13">GOMI-1</strain>
    </source>
</reference>
<evidence type="ECO:0000256" key="8">
    <source>
        <dbReference type="ARBA" id="ARBA00047599"/>
    </source>
</evidence>
<evidence type="ECO:0000256" key="9">
    <source>
        <dbReference type="SAM" id="Phobius"/>
    </source>
</evidence>
<comment type="catalytic activity">
    <reaction evidence="8">
        <text>a quinone + NADH + H(+) = a quinol + NAD(+)</text>
        <dbReference type="Rhea" id="RHEA:46160"/>
        <dbReference type="ChEBI" id="CHEBI:15378"/>
        <dbReference type="ChEBI" id="CHEBI:24646"/>
        <dbReference type="ChEBI" id="CHEBI:57540"/>
        <dbReference type="ChEBI" id="CHEBI:57945"/>
        <dbReference type="ChEBI" id="CHEBI:132124"/>
        <dbReference type="EC" id="1.6.5.9"/>
    </reaction>
</comment>
<dbReference type="EC" id="1.6.5.9" evidence="2"/>
<evidence type="ECO:0000256" key="5">
    <source>
        <dbReference type="ARBA" id="ARBA00022946"/>
    </source>
</evidence>
<keyword evidence="9" id="KW-0472">Membrane</keyword>
<evidence type="ECO:0000256" key="4">
    <source>
        <dbReference type="ARBA" id="ARBA00022827"/>
    </source>
</evidence>
<accession>A0A0P6XD28</accession>
<evidence type="ECO:0000256" key="2">
    <source>
        <dbReference type="ARBA" id="ARBA00012637"/>
    </source>
</evidence>
<organism evidence="12 13">
    <name type="scientific">Bellilinea caldifistulae</name>
    <dbReference type="NCBI Taxonomy" id="360411"/>
    <lineage>
        <taxon>Bacteria</taxon>
        <taxon>Bacillati</taxon>
        <taxon>Chloroflexota</taxon>
        <taxon>Anaerolineae</taxon>
        <taxon>Anaerolineales</taxon>
        <taxon>Anaerolineaceae</taxon>
        <taxon>Bellilinea</taxon>
    </lineage>
</organism>
<evidence type="ECO:0000256" key="3">
    <source>
        <dbReference type="ARBA" id="ARBA00022630"/>
    </source>
</evidence>
<evidence type="ECO:0000259" key="10">
    <source>
        <dbReference type="Pfam" id="PF07992"/>
    </source>
</evidence>
<evidence type="ECO:0000313" key="13">
    <source>
        <dbReference type="Proteomes" id="UP000050514"/>
    </source>
</evidence>
<dbReference type="Pfam" id="PF22366">
    <property type="entry name" value="NDH2_C"/>
    <property type="match status" value="1"/>
</dbReference>
<keyword evidence="13" id="KW-1185">Reference proteome</keyword>
<dbReference type="OrthoDB" id="9784880at2"/>
<dbReference type="Gene3D" id="3.50.50.100">
    <property type="match status" value="1"/>
</dbReference>
<dbReference type="InterPro" id="IPR023753">
    <property type="entry name" value="FAD/NAD-binding_dom"/>
</dbReference>
<keyword evidence="5" id="KW-0809">Transit peptide</keyword>
<feature type="domain" description="External alternative NADH-ubiquinone oxidoreductase-like C-terminal" evidence="11">
    <location>
        <begin position="352"/>
        <end position="405"/>
    </location>
</feature>